<dbReference type="STRING" id="1604004.HLASA_0872"/>
<dbReference type="RefSeq" id="WP_050048137.1">
    <property type="nucleotide sequence ID" value="NZ_CP008874.1"/>
</dbReference>
<dbReference type="KEGG" id="hsf:HLASA_0872"/>
<dbReference type="EMBL" id="CP011564">
    <property type="protein sequence ID" value="ALG81769.1"/>
    <property type="molecule type" value="Genomic_DNA"/>
</dbReference>
<dbReference type="OrthoDB" id="11496at2157"/>
<evidence type="ECO:0000313" key="3">
    <source>
        <dbReference type="EMBL" id="AKH97367.1"/>
    </source>
</evidence>
<dbReference type="HOGENOM" id="CLU_161781_0_0_2"/>
<evidence type="ECO:0000313" key="4">
    <source>
        <dbReference type="EMBL" id="ALG81769.1"/>
    </source>
</evidence>
<accession>A0A0F7P9C6</accession>
<keyword evidence="1" id="KW-0175">Coiled coil</keyword>
<dbReference type="Proteomes" id="UP000069906">
    <property type="component" value="Chromosome"/>
</dbReference>
<dbReference type="AlphaFoldDB" id="A0A0F7P9C6"/>
<feature type="coiled-coil region" evidence="1">
    <location>
        <begin position="65"/>
        <end position="92"/>
    </location>
</feature>
<organism evidence="3 6">
    <name type="scientific">Halanaeroarchaeum sulfurireducens</name>
    <dbReference type="NCBI Taxonomy" id="1604004"/>
    <lineage>
        <taxon>Archaea</taxon>
        <taxon>Methanobacteriati</taxon>
        <taxon>Methanobacteriota</taxon>
        <taxon>Stenosarchaea group</taxon>
        <taxon>Halobacteria</taxon>
        <taxon>Halobacteriales</taxon>
        <taxon>Halobacteriaceae</taxon>
        <taxon>Halanaeroarchaeum</taxon>
    </lineage>
</organism>
<dbReference type="GeneID" id="26010230"/>
<feature type="domain" description="DUF8156" evidence="2">
    <location>
        <begin position="1"/>
        <end position="92"/>
    </location>
</feature>
<dbReference type="InterPro" id="IPR058469">
    <property type="entry name" value="DUF8156"/>
</dbReference>
<evidence type="ECO:0000256" key="1">
    <source>
        <dbReference type="SAM" id="Coils"/>
    </source>
</evidence>
<reference evidence="3 6" key="1">
    <citation type="journal article" date="2015" name="ISME J.">
        <title>Elemental sulfur and acetate can support life of a novel strictly anaerobic haloarchaeon.</title>
        <authorList>
            <person name="Sorokin D.Y."/>
            <person name="Kublanov I.V."/>
            <person name="Gavrilov S.N."/>
            <person name="Rojo D."/>
            <person name="Roman P."/>
            <person name="Golyshin P.N."/>
            <person name="Slepak V.Z."/>
            <person name="Smedile F."/>
            <person name="Ferrer M."/>
            <person name="Messina E."/>
            <person name="La Cono V."/>
            <person name="Yakimov M.M."/>
        </authorList>
    </citation>
    <scope>NUCLEOTIDE SEQUENCE [LARGE SCALE GENOMIC DNA]</scope>
    <source>
        <strain evidence="3 6">HSR2</strain>
    </source>
</reference>
<dbReference type="EMBL" id="CP008874">
    <property type="protein sequence ID" value="AKH97367.1"/>
    <property type="molecule type" value="Genomic_DNA"/>
</dbReference>
<dbReference type="Pfam" id="PF26485">
    <property type="entry name" value="DUF8156"/>
    <property type="match status" value="1"/>
</dbReference>
<dbReference type="Proteomes" id="UP000060390">
    <property type="component" value="Chromosome"/>
</dbReference>
<reference evidence="4 5" key="3">
    <citation type="journal article" date="2016" name="Stand. Genomic Sci.">
        <title>Complete genome sequence of 'Halanaeroarchaeum sulfurireducens' M27-SA2, a sulfur-reducing and acetate-oxidizing haloarchaeon from the deep-sea hypersaline anoxic lake Medee.</title>
        <authorList>
            <person name="Messina E."/>
            <person name="Sorokin D.Y."/>
            <person name="Kublanov I.V."/>
            <person name="Toshchakov S."/>
            <person name="Lopatina A."/>
            <person name="Arcadi E."/>
            <person name="Smedile F."/>
            <person name="La Spada G."/>
            <person name="La Cono V."/>
            <person name="Yakimov M.M."/>
        </authorList>
    </citation>
    <scope>NUCLEOTIDE SEQUENCE [LARGE SCALE GENOMIC DNA]</scope>
    <source>
        <strain evidence="4 5">M27-SA2</strain>
    </source>
</reference>
<gene>
    <name evidence="4" type="ORF">HLASA_0872</name>
    <name evidence="3" type="ORF">HLASF_0875</name>
</gene>
<sequence length="94" mass="10553">MGRTNPTYRDLLERVEGRWEPYRRGLRRDDKPHFDRLFGHARTHADASGLQNHDDPMAAILLSVALEQEKEIAALSARVAALEAAIEDSSGERG</sequence>
<dbReference type="KEGG" id="hsu:HLASF_0875"/>
<evidence type="ECO:0000313" key="5">
    <source>
        <dbReference type="Proteomes" id="UP000060390"/>
    </source>
</evidence>
<evidence type="ECO:0000259" key="2">
    <source>
        <dbReference type="Pfam" id="PF26485"/>
    </source>
</evidence>
<reference evidence="5" key="2">
    <citation type="submission" date="2015-05" db="EMBL/GenBank/DDBJ databases">
        <title>Complete genome sequence of Halanaeroarchaeum sulfurireducens type strain M27-SA2, a sulfate-reducer haloarchaeon from marine anoxic lake Medee.</title>
        <authorList>
            <person name="Messina E."/>
            <person name="Kublanov I.V."/>
            <person name="Toshchakov S."/>
            <person name="Arcadi E."/>
            <person name="La Spada G."/>
            <person name="La Cono V."/>
            <person name="Yakimov M.M."/>
        </authorList>
    </citation>
    <scope>NUCLEOTIDE SEQUENCE [LARGE SCALE GENOMIC DNA]</scope>
    <source>
        <strain evidence="5">M27-SA2</strain>
    </source>
</reference>
<keyword evidence="6" id="KW-1185">Reference proteome</keyword>
<proteinExistence type="predicted"/>
<evidence type="ECO:0000313" key="6">
    <source>
        <dbReference type="Proteomes" id="UP000069906"/>
    </source>
</evidence>
<name>A0A0F7P9C6_9EURY</name>
<protein>
    <recommendedName>
        <fullName evidence="2">DUF8156 domain-containing protein</fullName>
    </recommendedName>
</protein>